<dbReference type="Gene3D" id="3.40.50.300">
    <property type="entry name" value="P-loop containing nucleotide triphosphate hydrolases"/>
    <property type="match status" value="2"/>
</dbReference>
<keyword evidence="1" id="KW-0547">Nucleotide-binding</keyword>
<dbReference type="GO" id="GO:0016887">
    <property type="term" value="F:ATP hydrolysis activity"/>
    <property type="evidence" value="ECO:0007669"/>
    <property type="project" value="InterPro"/>
</dbReference>
<keyword evidence="2" id="KW-0067">ATP-binding</keyword>
<evidence type="ECO:0000256" key="3">
    <source>
        <dbReference type="SAM" id="MobiDB-lite"/>
    </source>
</evidence>
<feature type="compositionally biased region" description="Low complexity" evidence="3">
    <location>
        <begin position="141"/>
        <end position="160"/>
    </location>
</feature>
<dbReference type="Pfam" id="PF00004">
    <property type="entry name" value="AAA"/>
    <property type="match status" value="2"/>
</dbReference>
<dbReference type="EMBL" id="JANTQA010000033">
    <property type="protein sequence ID" value="KAJ3438165.1"/>
    <property type="molecule type" value="Genomic_DNA"/>
</dbReference>
<organism evidence="5 6">
    <name type="scientific">Anaeramoeba flamelloides</name>
    <dbReference type="NCBI Taxonomy" id="1746091"/>
    <lineage>
        <taxon>Eukaryota</taxon>
        <taxon>Metamonada</taxon>
        <taxon>Anaeramoebidae</taxon>
        <taxon>Anaeramoeba</taxon>
    </lineage>
</organism>
<feature type="compositionally biased region" description="Basic and acidic residues" evidence="3">
    <location>
        <begin position="424"/>
        <end position="441"/>
    </location>
</feature>
<dbReference type="PANTHER" id="PTHR23077">
    <property type="entry name" value="AAA-FAMILY ATPASE"/>
    <property type="match status" value="1"/>
</dbReference>
<sequence>MSSRRRKKQIKKKTNKRSLLKKKAKTPFKTTTKSKTPFKKKTVPKTEPKPKIKKIQKYNQKQIQRQPKLSTDFNEIIKNFPTTFFSSNKSDQDNFDFLLSSRIPQLSKKRTLTQKVFLNPKDMIHSGLTSGSVVLISSKSSISETNPKNKNNLKNNCNNKNENENENKNNNNSNGNSPNNNTDLGHNSQIGVAFPSSLVPIKRIYIPNKHILETLLGFLPNENDRKAKYKINLQLITNETQIPKAEEIEVEPSSLSSIHLNTQRNLDFIQIRSGLQSKLITSNFNISVSLYGAFRSYKVVSYQPIESQIVKVSSKTIIKVKKKDRKQEEMNDILNTYNKKNHLRNQKTFVLDSKEKIANLSKFSDIGGLDQIYSQLKKFVNLPLFLQNNLKTTTTSKLKSTTTTNNKKKKDNYKKTNNANNNKNDPKNKNKNENENENENNQKLEIYRTCTILLTGRSGTGKTLLGESLLNFAGEQHAIYASAAQLIGSKYGDTEKSLHRLFNQAINSSPSILFIDEIDCLCPKRGLLSTEIERRIILVFLQLLDKILTINQNSNNQNQSQNKNRNILIIAATNRPNELDSALRRSGRFDNEINLSPPTKQSRYEILNILTRKRNAIINENDLVEISSQTHGFVGSDLENLVKTAYRMALNENFVTLTISHLQKARVLIKPSAIQDIIVKVPTIKWNQIGGVEMVKTQLKEAVELPLKHPQAFERMGIRPPKGILLYGPPGCSKTMLVKALATESQLNFLAVKGPEIFSKWVGESEKAIRDIFQKARSVAPSIIFFDEIDSIATHRGSGESGSGVTDRVLSQLLNEMDGIESLKNVTVIGATNRPDRIDTALLRPGRFDRIIYVPPPDYDARISIFKIRFSQMKVNSNVNDIINDLAEKTKGYSGAEIVSICTEAGLCAMEENLNAEEIDVKHVFEALKRIKPRLSKKMITFYENYQNEFGRK</sequence>
<feature type="region of interest" description="Disordered" evidence="3">
    <location>
        <begin position="1"/>
        <end position="49"/>
    </location>
</feature>
<name>A0AAV7ZC50_9EUKA</name>
<evidence type="ECO:0000256" key="1">
    <source>
        <dbReference type="ARBA" id="ARBA00022741"/>
    </source>
</evidence>
<dbReference type="InterPro" id="IPR027417">
    <property type="entry name" value="P-loop_NTPase"/>
</dbReference>
<dbReference type="InterPro" id="IPR041569">
    <property type="entry name" value="AAA_lid_3"/>
</dbReference>
<evidence type="ECO:0000313" key="5">
    <source>
        <dbReference type="EMBL" id="KAJ3438165.1"/>
    </source>
</evidence>
<protein>
    <submittedName>
        <fullName evidence="5">Atpase family protein 2</fullName>
    </submittedName>
</protein>
<reference evidence="5" key="1">
    <citation type="submission" date="2022-08" db="EMBL/GenBank/DDBJ databases">
        <title>Novel sulphate-reducing endosymbionts in the free-living metamonad Anaeramoeba.</title>
        <authorList>
            <person name="Jerlstrom-Hultqvist J."/>
            <person name="Cepicka I."/>
            <person name="Gallot-Lavallee L."/>
            <person name="Salas-Leiva D."/>
            <person name="Curtis B.A."/>
            <person name="Zahonova K."/>
            <person name="Pipaliya S."/>
            <person name="Dacks J."/>
            <person name="Roger A.J."/>
        </authorList>
    </citation>
    <scope>NUCLEOTIDE SEQUENCE</scope>
    <source>
        <strain evidence="5">Busselton2</strain>
    </source>
</reference>
<feature type="domain" description="AAA+ ATPase" evidence="4">
    <location>
        <begin position="720"/>
        <end position="858"/>
    </location>
</feature>
<dbReference type="InterPro" id="IPR003960">
    <property type="entry name" value="ATPase_AAA_CS"/>
</dbReference>
<feature type="compositionally biased region" description="Low complexity" evidence="3">
    <location>
        <begin position="396"/>
        <end position="405"/>
    </location>
</feature>
<dbReference type="Proteomes" id="UP001146793">
    <property type="component" value="Unassembled WGS sequence"/>
</dbReference>
<proteinExistence type="predicted"/>
<dbReference type="Pfam" id="PF17862">
    <property type="entry name" value="AAA_lid_3"/>
    <property type="match status" value="2"/>
</dbReference>
<dbReference type="PROSITE" id="PS00674">
    <property type="entry name" value="AAA"/>
    <property type="match status" value="2"/>
</dbReference>
<comment type="caution">
    <text evidence="5">The sequence shown here is derived from an EMBL/GenBank/DDBJ whole genome shotgun (WGS) entry which is preliminary data.</text>
</comment>
<dbReference type="GO" id="GO:0005737">
    <property type="term" value="C:cytoplasm"/>
    <property type="evidence" value="ECO:0007669"/>
    <property type="project" value="TreeGrafter"/>
</dbReference>
<dbReference type="SUPFAM" id="SSF52540">
    <property type="entry name" value="P-loop containing nucleoside triphosphate hydrolases"/>
    <property type="match status" value="2"/>
</dbReference>
<evidence type="ECO:0000256" key="2">
    <source>
        <dbReference type="ARBA" id="ARBA00022840"/>
    </source>
</evidence>
<accession>A0AAV7ZC50</accession>
<dbReference type="CDD" id="cd19511">
    <property type="entry name" value="RecA-like_CDC48_r2-like"/>
    <property type="match status" value="1"/>
</dbReference>
<dbReference type="InterPro" id="IPR003959">
    <property type="entry name" value="ATPase_AAA_core"/>
</dbReference>
<feature type="domain" description="AAA+ ATPase" evidence="4">
    <location>
        <begin position="448"/>
        <end position="599"/>
    </location>
</feature>
<dbReference type="InterPro" id="IPR050168">
    <property type="entry name" value="AAA_ATPase_domain"/>
</dbReference>
<feature type="region of interest" description="Disordered" evidence="3">
    <location>
        <begin position="396"/>
        <end position="441"/>
    </location>
</feature>
<dbReference type="AlphaFoldDB" id="A0AAV7ZC50"/>
<evidence type="ECO:0000259" key="4">
    <source>
        <dbReference type="SMART" id="SM00382"/>
    </source>
</evidence>
<dbReference type="InterPro" id="IPR003593">
    <property type="entry name" value="AAA+_ATPase"/>
</dbReference>
<dbReference type="PANTHER" id="PTHR23077:SF27">
    <property type="entry name" value="ATPASE FAMILY GENE 2 PROTEIN HOMOLOG A"/>
    <property type="match status" value="1"/>
</dbReference>
<feature type="compositionally biased region" description="Basic residues" evidence="3">
    <location>
        <begin position="1"/>
        <end position="26"/>
    </location>
</feature>
<feature type="compositionally biased region" description="Low complexity" evidence="3">
    <location>
        <begin position="168"/>
        <end position="181"/>
    </location>
</feature>
<evidence type="ECO:0000313" key="6">
    <source>
        <dbReference type="Proteomes" id="UP001146793"/>
    </source>
</evidence>
<dbReference type="SMART" id="SM00382">
    <property type="entry name" value="AAA"/>
    <property type="match status" value="2"/>
</dbReference>
<gene>
    <name evidence="5" type="ORF">M0812_17345</name>
</gene>
<feature type="region of interest" description="Disordered" evidence="3">
    <location>
        <begin position="141"/>
        <end position="188"/>
    </location>
</feature>
<dbReference type="FunFam" id="3.40.50.300:FF:000661">
    <property type="entry name" value="calmodulin-interacting protein 111 isoform X1"/>
    <property type="match status" value="1"/>
</dbReference>
<dbReference type="Gene3D" id="1.10.8.60">
    <property type="match status" value="2"/>
</dbReference>
<dbReference type="GO" id="GO:0005524">
    <property type="term" value="F:ATP binding"/>
    <property type="evidence" value="ECO:0007669"/>
    <property type="project" value="UniProtKB-KW"/>
</dbReference>